<sequence length="407" mass="46512">MEKSNDNEIQFTWLDLIKSFHFLTGDRWKKYLVFLIPLFIISFYSIVPPLFLGKIVDFFSLYKPGTSLQPFYFYALFLGISFSLVSYIRLTLKKYIGNLRTDIIYDINVKGFDRLLSLSWMDIRKEVAGEKAQKLNNGTQAFYTLSEQINNEIFQGVTATIGIAVIFAYLNLHYLIFLFVYLFGFFGIIKFYYSRIQIVKYKYNKASEKGGGSYVEGLGNILTIKTFGAKQSFNERIATKEALKKKFEYLGRRYGIGQWIAFQVFNGICIVAYLLLVGRDVISGAISLGSIVIFYGYLEKLTSNASQILSVYEQTISAKISLARMMPIFWTNHNDSDGVEKFPLNWNQITLKSATFDYNKELNNTTKLVGLKNVNFFIKRNEHIGIVGQTGSGKSTLAKLLVGLFPL</sequence>
<evidence type="ECO:0000256" key="4">
    <source>
        <dbReference type="ARBA" id="ARBA00023136"/>
    </source>
</evidence>
<evidence type="ECO:0000313" key="8">
    <source>
        <dbReference type="Proteomes" id="UP000230556"/>
    </source>
</evidence>
<dbReference type="GO" id="GO:0015421">
    <property type="term" value="F:ABC-type oligopeptide transporter activity"/>
    <property type="evidence" value="ECO:0007669"/>
    <property type="project" value="TreeGrafter"/>
</dbReference>
<dbReference type="EMBL" id="PFFO01000197">
    <property type="protein sequence ID" value="PIW06726.1"/>
    <property type="molecule type" value="Genomic_DNA"/>
</dbReference>
<evidence type="ECO:0000256" key="5">
    <source>
        <dbReference type="SAM" id="Phobius"/>
    </source>
</evidence>
<dbReference type="Gene3D" id="3.40.50.300">
    <property type="entry name" value="P-loop containing nucleotide triphosphate hydrolases"/>
    <property type="match status" value="1"/>
</dbReference>
<name>A0A2M7FL77_9BACT</name>
<dbReference type="InterPro" id="IPR003439">
    <property type="entry name" value="ABC_transporter-like_ATP-bd"/>
</dbReference>
<feature type="transmembrane region" description="Helical" evidence="5">
    <location>
        <begin position="254"/>
        <end position="275"/>
    </location>
</feature>
<keyword evidence="3 5" id="KW-1133">Transmembrane helix</keyword>
<dbReference type="SUPFAM" id="SSF90123">
    <property type="entry name" value="ABC transporter transmembrane region"/>
    <property type="match status" value="1"/>
</dbReference>
<dbReference type="InterPro" id="IPR039421">
    <property type="entry name" value="Type_1_exporter"/>
</dbReference>
<dbReference type="PANTHER" id="PTHR43394">
    <property type="entry name" value="ATP-DEPENDENT PERMEASE MDL1, MITOCHONDRIAL"/>
    <property type="match status" value="1"/>
</dbReference>
<dbReference type="GO" id="GO:0005524">
    <property type="term" value="F:ATP binding"/>
    <property type="evidence" value="ECO:0007669"/>
    <property type="project" value="InterPro"/>
</dbReference>
<proteinExistence type="predicted"/>
<feature type="non-terminal residue" evidence="7">
    <location>
        <position position="407"/>
    </location>
</feature>
<gene>
    <name evidence="7" type="ORF">COW38_04430</name>
</gene>
<evidence type="ECO:0000256" key="2">
    <source>
        <dbReference type="ARBA" id="ARBA00022692"/>
    </source>
</evidence>
<reference evidence="8" key="1">
    <citation type="submission" date="2017-09" db="EMBL/GenBank/DDBJ databases">
        <title>Depth-based differentiation of microbial function through sediment-hosted aquifers and enrichment of novel symbionts in the deep terrestrial subsurface.</title>
        <authorList>
            <person name="Probst A.J."/>
            <person name="Ladd B."/>
            <person name="Jarett J.K."/>
            <person name="Geller-Mcgrath D.E."/>
            <person name="Sieber C.M.K."/>
            <person name="Emerson J.B."/>
            <person name="Anantharaman K."/>
            <person name="Thomas B.C."/>
            <person name="Malmstrom R."/>
            <person name="Stieglmeier M."/>
            <person name="Klingl A."/>
            <person name="Woyke T."/>
            <person name="Ryan C.M."/>
            <person name="Banfield J.F."/>
        </authorList>
    </citation>
    <scope>NUCLEOTIDE SEQUENCE [LARGE SCALE GENOMIC DNA]</scope>
</reference>
<dbReference type="PANTHER" id="PTHR43394:SF1">
    <property type="entry name" value="ATP-BINDING CASSETTE SUB-FAMILY B MEMBER 10, MITOCHONDRIAL"/>
    <property type="match status" value="1"/>
</dbReference>
<dbReference type="InterPro" id="IPR036640">
    <property type="entry name" value="ABC1_TM_sf"/>
</dbReference>
<dbReference type="GO" id="GO:0005886">
    <property type="term" value="C:plasma membrane"/>
    <property type="evidence" value="ECO:0007669"/>
    <property type="project" value="UniProtKB-SubCell"/>
</dbReference>
<feature type="transmembrane region" description="Helical" evidence="5">
    <location>
        <begin position="176"/>
        <end position="193"/>
    </location>
</feature>
<comment type="caution">
    <text evidence="7">The sequence shown here is derived from an EMBL/GenBank/DDBJ whole genome shotgun (WGS) entry which is preliminary data.</text>
</comment>
<dbReference type="AlphaFoldDB" id="A0A2M7FL77"/>
<feature type="transmembrane region" description="Helical" evidence="5">
    <location>
        <begin position="153"/>
        <end position="170"/>
    </location>
</feature>
<evidence type="ECO:0000259" key="6">
    <source>
        <dbReference type="PROSITE" id="PS50929"/>
    </source>
</evidence>
<feature type="domain" description="ABC transmembrane type-1" evidence="6">
    <location>
        <begin position="38"/>
        <end position="317"/>
    </location>
</feature>
<dbReference type="InterPro" id="IPR011527">
    <property type="entry name" value="ABC1_TM_dom"/>
</dbReference>
<dbReference type="Proteomes" id="UP000230556">
    <property type="component" value="Unassembled WGS sequence"/>
</dbReference>
<accession>A0A2M7FL77</accession>
<dbReference type="SUPFAM" id="SSF52540">
    <property type="entry name" value="P-loop containing nucleoside triphosphate hydrolases"/>
    <property type="match status" value="1"/>
</dbReference>
<dbReference type="InterPro" id="IPR027417">
    <property type="entry name" value="P-loop_NTPase"/>
</dbReference>
<protein>
    <recommendedName>
        <fullName evidence="6">ABC transmembrane type-1 domain-containing protein</fullName>
    </recommendedName>
</protein>
<evidence type="ECO:0000256" key="3">
    <source>
        <dbReference type="ARBA" id="ARBA00022989"/>
    </source>
</evidence>
<feature type="transmembrane region" description="Helical" evidence="5">
    <location>
        <begin position="281"/>
        <end position="298"/>
    </location>
</feature>
<feature type="transmembrane region" description="Helical" evidence="5">
    <location>
        <begin position="31"/>
        <end position="51"/>
    </location>
</feature>
<feature type="transmembrane region" description="Helical" evidence="5">
    <location>
        <begin position="71"/>
        <end position="90"/>
    </location>
</feature>
<evidence type="ECO:0000313" key="7">
    <source>
        <dbReference type="EMBL" id="PIW06726.1"/>
    </source>
</evidence>
<keyword evidence="4 5" id="KW-0472">Membrane</keyword>
<evidence type="ECO:0000256" key="1">
    <source>
        <dbReference type="ARBA" id="ARBA00004651"/>
    </source>
</evidence>
<dbReference type="GO" id="GO:0016887">
    <property type="term" value="F:ATP hydrolysis activity"/>
    <property type="evidence" value="ECO:0007669"/>
    <property type="project" value="InterPro"/>
</dbReference>
<organism evidence="7 8">
    <name type="scientific">Candidatus Collierbacteria bacterium CG17_big_fil_post_rev_8_21_14_2_50_45_7</name>
    <dbReference type="NCBI Taxonomy" id="1974536"/>
    <lineage>
        <taxon>Bacteria</taxon>
        <taxon>Candidatus Collieribacteriota</taxon>
    </lineage>
</organism>
<dbReference type="Pfam" id="PF00664">
    <property type="entry name" value="ABC_membrane"/>
    <property type="match status" value="1"/>
</dbReference>
<dbReference type="PROSITE" id="PS50929">
    <property type="entry name" value="ABC_TM1F"/>
    <property type="match status" value="1"/>
</dbReference>
<dbReference type="Gene3D" id="1.20.1560.10">
    <property type="entry name" value="ABC transporter type 1, transmembrane domain"/>
    <property type="match status" value="1"/>
</dbReference>
<dbReference type="Pfam" id="PF00005">
    <property type="entry name" value="ABC_tran"/>
    <property type="match status" value="1"/>
</dbReference>
<comment type="subcellular location">
    <subcellularLocation>
        <location evidence="1">Cell membrane</location>
        <topology evidence="1">Multi-pass membrane protein</topology>
    </subcellularLocation>
</comment>
<keyword evidence="2 5" id="KW-0812">Transmembrane</keyword>